<evidence type="ECO:0000259" key="10">
    <source>
        <dbReference type="Pfam" id="PF07732"/>
    </source>
</evidence>
<dbReference type="OMA" id="QAWQGIF"/>
<dbReference type="EnsemblFungi" id="MAPG_06171T0">
    <property type="protein sequence ID" value="MAPG_06171T0"/>
    <property type="gene ID" value="MAPG_06171"/>
</dbReference>
<evidence type="ECO:0000313" key="12">
    <source>
        <dbReference type="EnsemblFungi" id="MAPG_06171T0"/>
    </source>
</evidence>
<dbReference type="AlphaFoldDB" id="A0A0C4E1B3"/>
<dbReference type="InterPro" id="IPR011706">
    <property type="entry name" value="Cu-oxidase_C"/>
</dbReference>
<evidence type="ECO:0000256" key="3">
    <source>
        <dbReference type="ARBA" id="ARBA00022737"/>
    </source>
</evidence>
<evidence type="ECO:0000313" key="11">
    <source>
        <dbReference type="EMBL" id="KLU87168.1"/>
    </source>
</evidence>
<evidence type="ECO:0000256" key="4">
    <source>
        <dbReference type="ARBA" id="ARBA00023002"/>
    </source>
</evidence>
<name>A0A0C4E1B3_MAGP6</name>
<comment type="similarity">
    <text evidence="1">Belongs to the multicopper oxidase family.</text>
</comment>
<evidence type="ECO:0000256" key="5">
    <source>
        <dbReference type="ARBA" id="ARBA00023008"/>
    </source>
</evidence>
<dbReference type="InterPro" id="IPR045087">
    <property type="entry name" value="Cu-oxidase_fam"/>
</dbReference>
<keyword evidence="5" id="KW-0186">Copper</keyword>
<dbReference type="SUPFAM" id="SSF49503">
    <property type="entry name" value="Cupredoxins"/>
    <property type="match status" value="3"/>
</dbReference>
<evidence type="ECO:0000256" key="1">
    <source>
        <dbReference type="ARBA" id="ARBA00010609"/>
    </source>
</evidence>
<dbReference type="eggNOG" id="KOG1263">
    <property type="taxonomic scope" value="Eukaryota"/>
</dbReference>
<feature type="chain" id="PRO_5009385710" description="Laccase-2" evidence="7">
    <location>
        <begin position="18"/>
        <end position="579"/>
    </location>
</feature>
<evidence type="ECO:0000256" key="2">
    <source>
        <dbReference type="ARBA" id="ARBA00022723"/>
    </source>
</evidence>
<keyword evidence="13" id="KW-1185">Reference proteome</keyword>
<gene>
    <name evidence="11" type="ORF">MAPG_06171</name>
</gene>
<dbReference type="STRING" id="644358.A0A0C4E1B3"/>
<dbReference type="EMBL" id="GL876970">
    <property type="protein sequence ID" value="KLU87168.1"/>
    <property type="molecule type" value="Genomic_DNA"/>
</dbReference>
<keyword evidence="2" id="KW-0479">Metal-binding</keyword>
<dbReference type="InterPro" id="IPR011707">
    <property type="entry name" value="Cu-oxidase-like_N"/>
</dbReference>
<evidence type="ECO:0000256" key="6">
    <source>
        <dbReference type="ARBA" id="ARBA00023180"/>
    </source>
</evidence>
<feature type="signal peptide" evidence="7">
    <location>
        <begin position="1"/>
        <end position="17"/>
    </location>
</feature>
<dbReference type="OrthoDB" id="2121828at2759"/>
<dbReference type="GO" id="GO:0005507">
    <property type="term" value="F:copper ion binding"/>
    <property type="evidence" value="ECO:0007669"/>
    <property type="project" value="InterPro"/>
</dbReference>
<evidence type="ECO:0000256" key="7">
    <source>
        <dbReference type="SAM" id="SignalP"/>
    </source>
</evidence>
<sequence>MARHSLILLTLAALGFASPIMELQQTAESWIQPRAAACAGNTPTTRSKWCDFDIHSDYYTGKHPNTGVTKEFWLELTDEVTVSPDGVPRYAQTINGTIPGPTLVVDWGDDVVVHVTNKLTKSINGTSFHWHGLHQKGTIMSDGVTSITQCPSVPGETFAYKWKATNYGSSWYHSHFALQAWEGVFGGIIINGPASADYDEDVGIVMLTDWGHKTVDELWHQAETQGPPKLENALINGMNVYGPEGNQTGKRWETKFEPGKSYRMRIVNSAIDNHFKFGIDNHTMTVIAADFIPIEPYEATMVNIGMGQRYDVIVKADQAAVASDFWFRAIPQSACGEVEMASNVRGIIHYGDSKGVPKTTGHTYVDACEDQPQAAMKPIIVKKVDEPAWEGLKVATAGLNAKNLFRWFLNSTTMEVDWSNPTLRQLAENQTTTAFARSNAVMELPEADKWAYVIIQTDFAVAHPIHLHGFDYSVLAQGSGHYKPGVTPLRLDNPMRRDTAILPAAGHLVLAIYTDNPGAWLMHCHIGWHTAQGFAMQFIVRRDEIESKNLIDANELERTCDPWRGFVGKHNIKLEDSGI</sequence>
<reference evidence="13" key="1">
    <citation type="submission" date="2010-05" db="EMBL/GenBank/DDBJ databases">
        <title>The genome sequence of Magnaporthe poae strain ATCC 64411.</title>
        <authorList>
            <person name="Ma L.-J."/>
            <person name="Dead R."/>
            <person name="Young S."/>
            <person name="Zeng Q."/>
            <person name="Koehrsen M."/>
            <person name="Alvarado L."/>
            <person name="Berlin A."/>
            <person name="Chapman S.B."/>
            <person name="Chen Z."/>
            <person name="Freedman E."/>
            <person name="Gellesch M."/>
            <person name="Goldberg J."/>
            <person name="Griggs A."/>
            <person name="Gujja S."/>
            <person name="Heilman E.R."/>
            <person name="Heiman D."/>
            <person name="Hepburn T."/>
            <person name="Howarth C."/>
            <person name="Jen D."/>
            <person name="Larson L."/>
            <person name="Mehta T."/>
            <person name="Neiman D."/>
            <person name="Pearson M."/>
            <person name="Roberts A."/>
            <person name="Saif S."/>
            <person name="Shea T."/>
            <person name="Shenoy N."/>
            <person name="Sisk P."/>
            <person name="Stolte C."/>
            <person name="Sykes S."/>
            <person name="Walk T."/>
            <person name="White J."/>
            <person name="Yandava C."/>
            <person name="Haas B."/>
            <person name="Nusbaum C."/>
            <person name="Birren B."/>
        </authorList>
    </citation>
    <scope>NUCLEOTIDE SEQUENCE [LARGE SCALE GENOMIC DNA]</scope>
    <source>
        <strain evidence="13">ATCC 64411 / 73-15</strain>
    </source>
</reference>
<dbReference type="InterPro" id="IPR008972">
    <property type="entry name" value="Cupredoxin"/>
</dbReference>
<dbReference type="CDD" id="cd13880">
    <property type="entry name" value="CuRO_2_MaLCC_like"/>
    <property type="match status" value="1"/>
</dbReference>
<evidence type="ECO:0008006" key="14">
    <source>
        <dbReference type="Google" id="ProtNLM"/>
    </source>
</evidence>
<keyword evidence="3" id="KW-0677">Repeat</keyword>
<feature type="domain" description="Plastocyanin-like" evidence="8">
    <location>
        <begin position="204"/>
        <end position="351"/>
    </location>
</feature>
<dbReference type="GO" id="GO:0016491">
    <property type="term" value="F:oxidoreductase activity"/>
    <property type="evidence" value="ECO:0007669"/>
    <property type="project" value="UniProtKB-KW"/>
</dbReference>
<evidence type="ECO:0000313" key="13">
    <source>
        <dbReference type="Proteomes" id="UP000011715"/>
    </source>
</evidence>
<accession>A0A0C4E1B3</accession>
<keyword evidence="6" id="KW-0325">Glycoprotein</keyword>
<dbReference type="FunFam" id="2.60.40.420:FF:000021">
    <property type="entry name" value="Extracellular dihydrogeodin oxidase/laccase"/>
    <property type="match status" value="1"/>
</dbReference>
<dbReference type="Proteomes" id="UP000011715">
    <property type="component" value="Unassembled WGS sequence"/>
</dbReference>
<reference evidence="12" key="4">
    <citation type="journal article" date="2015" name="G3 (Bethesda)">
        <title>Genome sequences of three phytopathogenic species of the Magnaporthaceae family of fungi.</title>
        <authorList>
            <person name="Okagaki L.H."/>
            <person name="Nunes C.C."/>
            <person name="Sailsbery J."/>
            <person name="Clay B."/>
            <person name="Brown D."/>
            <person name="John T."/>
            <person name="Oh Y."/>
            <person name="Young N."/>
            <person name="Fitzgerald M."/>
            <person name="Haas B.J."/>
            <person name="Zeng Q."/>
            <person name="Young S."/>
            <person name="Adiconis X."/>
            <person name="Fan L."/>
            <person name="Levin J.Z."/>
            <person name="Mitchell T.K."/>
            <person name="Okubara P.A."/>
            <person name="Farman M.L."/>
            <person name="Kohn L.M."/>
            <person name="Birren B."/>
            <person name="Ma L.-J."/>
            <person name="Dean R.A."/>
        </authorList>
    </citation>
    <scope>NUCLEOTIDE SEQUENCE</scope>
    <source>
        <strain evidence="12">ATCC 64411 / 73-15</strain>
    </source>
</reference>
<dbReference type="EMBL" id="ADBL01001486">
    <property type="status" value="NOT_ANNOTATED_CDS"/>
    <property type="molecule type" value="Genomic_DNA"/>
</dbReference>
<organism evidence="12 13">
    <name type="scientific">Magnaporthiopsis poae (strain ATCC 64411 / 73-15)</name>
    <name type="common">Kentucky bluegrass fungus</name>
    <name type="synonym">Magnaporthe poae</name>
    <dbReference type="NCBI Taxonomy" id="644358"/>
    <lineage>
        <taxon>Eukaryota</taxon>
        <taxon>Fungi</taxon>
        <taxon>Dikarya</taxon>
        <taxon>Ascomycota</taxon>
        <taxon>Pezizomycotina</taxon>
        <taxon>Sordariomycetes</taxon>
        <taxon>Sordariomycetidae</taxon>
        <taxon>Magnaporthales</taxon>
        <taxon>Magnaporthaceae</taxon>
        <taxon>Magnaporthiopsis</taxon>
    </lineage>
</organism>
<feature type="domain" description="Plastocyanin-like" evidence="10">
    <location>
        <begin position="79"/>
        <end position="194"/>
    </location>
</feature>
<reference evidence="11" key="3">
    <citation type="submission" date="2011-03" db="EMBL/GenBank/DDBJ databases">
        <title>Annotation of Magnaporthe poae ATCC 64411.</title>
        <authorList>
            <person name="Ma L.-J."/>
            <person name="Dead R."/>
            <person name="Young S.K."/>
            <person name="Zeng Q."/>
            <person name="Gargeya S."/>
            <person name="Fitzgerald M."/>
            <person name="Haas B."/>
            <person name="Abouelleil A."/>
            <person name="Alvarado L."/>
            <person name="Arachchi H.M."/>
            <person name="Berlin A."/>
            <person name="Brown A."/>
            <person name="Chapman S.B."/>
            <person name="Chen Z."/>
            <person name="Dunbar C."/>
            <person name="Freedman E."/>
            <person name="Gearin G."/>
            <person name="Gellesch M."/>
            <person name="Goldberg J."/>
            <person name="Griggs A."/>
            <person name="Gujja S."/>
            <person name="Heiman D."/>
            <person name="Howarth C."/>
            <person name="Larson L."/>
            <person name="Lui A."/>
            <person name="MacDonald P.J.P."/>
            <person name="Mehta T."/>
            <person name="Montmayeur A."/>
            <person name="Murphy C."/>
            <person name="Neiman D."/>
            <person name="Pearson M."/>
            <person name="Priest M."/>
            <person name="Roberts A."/>
            <person name="Saif S."/>
            <person name="Shea T."/>
            <person name="Shenoy N."/>
            <person name="Sisk P."/>
            <person name="Stolte C."/>
            <person name="Sykes S."/>
            <person name="Yandava C."/>
            <person name="Wortman J."/>
            <person name="Nusbaum C."/>
            <person name="Birren B."/>
        </authorList>
    </citation>
    <scope>NUCLEOTIDE SEQUENCE</scope>
    <source>
        <strain evidence="11">ATCC 64411</strain>
    </source>
</reference>
<dbReference type="FunFam" id="2.60.40.420:FF:000038">
    <property type="entry name" value="Extracellular dihydrogeodin oxidase/laccase"/>
    <property type="match status" value="1"/>
</dbReference>
<keyword evidence="4" id="KW-0560">Oxidoreductase</keyword>
<dbReference type="Pfam" id="PF00394">
    <property type="entry name" value="Cu-oxidase"/>
    <property type="match status" value="1"/>
</dbReference>
<dbReference type="PANTHER" id="PTHR11709">
    <property type="entry name" value="MULTI-COPPER OXIDASE"/>
    <property type="match status" value="1"/>
</dbReference>
<dbReference type="PANTHER" id="PTHR11709:SF502">
    <property type="entry name" value="MULTICOPPER OXIDASE"/>
    <property type="match status" value="1"/>
</dbReference>
<dbReference type="CDD" id="cd13901">
    <property type="entry name" value="CuRO_3_MaLCC_like"/>
    <property type="match status" value="1"/>
</dbReference>
<feature type="domain" description="Plastocyanin-like" evidence="9">
    <location>
        <begin position="416"/>
        <end position="542"/>
    </location>
</feature>
<keyword evidence="7" id="KW-0732">Signal</keyword>
<dbReference type="Pfam" id="PF07731">
    <property type="entry name" value="Cu-oxidase_2"/>
    <property type="match status" value="1"/>
</dbReference>
<dbReference type="VEuPathDB" id="FungiDB:MAPG_06171"/>
<proteinExistence type="inferred from homology"/>
<dbReference type="InterPro" id="IPR001117">
    <property type="entry name" value="Cu-oxidase_2nd"/>
</dbReference>
<protein>
    <recommendedName>
        <fullName evidence="14">Laccase-2</fullName>
    </recommendedName>
</protein>
<reference evidence="11" key="2">
    <citation type="submission" date="2010-05" db="EMBL/GenBank/DDBJ databases">
        <title>The Genome Sequence of Magnaporthe poae strain ATCC 64411.</title>
        <authorList>
            <consortium name="The Broad Institute Genome Sequencing Platform"/>
            <consortium name="Broad Institute Genome Sequencing Center for Infectious Disease"/>
            <person name="Ma L.-J."/>
            <person name="Dead R."/>
            <person name="Young S."/>
            <person name="Zeng Q."/>
            <person name="Koehrsen M."/>
            <person name="Alvarado L."/>
            <person name="Berlin A."/>
            <person name="Chapman S.B."/>
            <person name="Chen Z."/>
            <person name="Freedman E."/>
            <person name="Gellesch M."/>
            <person name="Goldberg J."/>
            <person name="Griggs A."/>
            <person name="Gujja S."/>
            <person name="Heilman E.R."/>
            <person name="Heiman D."/>
            <person name="Hepburn T."/>
            <person name="Howarth C."/>
            <person name="Jen D."/>
            <person name="Larson L."/>
            <person name="Mehta T."/>
            <person name="Neiman D."/>
            <person name="Pearson M."/>
            <person name="Roberts A."/>
            <person name="Saif S."/>
            <person name="Shea T."/>
            <person name="Shenoy N."/>
            <person name="Sisk P."/>
            <person name="Stolte C."/>
            <person name="Sykes S."/>
            <person name="Walk T."/>
            <person name="White J."/>
            <person name="Yandava C."/>
            <person name="Haas B."/>
            <person name="Nusbaum C."/>
            <person name="Birren B."/>
        </authorList>
    </citation>
    <scope>NUCLEOTIDE SEQUENCE</scope>
    <source>
        <strain evidence="11">ATCC 64411</strain>
    </source>
</reference>
<dbReference type="Gene3D" id="2.60.40.420">
    <property type="entry name" value="Cupredoxins - blue copper proteins"/>
    <property type="match status" value="3"/>
</dbReference>
<evidence type="ECO:0000259" key="9">
    <source>
        <dbReference type="Pfam" id="PF07731"/>
    </source>
</evidence>
<evidence type="ECO:0000259" key="8">
    <source>
        <dbReference type="Pfam" id="PF00394"/>
    </source>
</evidence>
<dbReference type="Pfam" id="PF07732">
    <property type="entry name" value="Cu-oxidase_3"/>
    <property type="match status" value="1"/>
</dbReference>
<reference evidence="12" key="5">
    <citation type="submission" date="2015-06" db="UniProtKB">
        <authorList>
            <consortium name="EnsemblFungi"/>
        </authorList>
    </citation>
    <scope>IDENTIFICATION</scope>
    <source>
        <strain evidence="12">ATCC 64411</strain>
    </source>
</reference>